<gene>
    <name evidence="2" type="ORF">BGT96224_E5721</name>
    <name evidence="3" type="ORF">BGT96224V2_LOCUS940</name>
</gene>
<accession>A0A061HLX8</accession>
<evidence type="ECO:0000256" key="1">
    <source>
        <dbReference type="SAM" id="SignalP"/>
    </source>
</evidence>
<protein>
    <submittedName>
        <fullName evidence="3">BgtE-5721</fullName>
    </submittedName>
    <submittedName>
        <fullName evidence="2">Putative secreted effector protein</fullName>
    </submittedName>
</protein>
<organism evidence="3">
    <name type="scientific">Blumeria graminis f. sp. tritici 96224</name>
    <dbReference type="NCBI Taxonomy" id="1268274"/>
    <lineage>
        <taxon>Eukaryota</taxon>
        <taxon>Fungi</taxon>
        <taxon>Dikarya</taxon>
        <taxon>Ascomycota</taxon>
        <taxon>Pezizomycotina</taxon>
        <taxon>Leotiomycetes</taxon>
        <taxon>Erysiphales</taxon>
        <taxon>Erysiphaceae</taxon>
        <taxon>Blumeria</taxon>
    </lineage>
</organism>
<reference evidence="2" key="2">
    <citation type="submission" date="2013-01" db="EMBL/GenBank/DDBJ databases">
        <title>The wheat powdery mildew genome reveals unique evolution of an obligate biotroph.</title>
        <authorList>
            <person name="Oberhaensli S."/>
            <person name="Wicker T."/>
            <person name="Keller B."/>
        </authorList>
    </citation>
    <scope>NUCLEOTIDE SEQUENCE</scope>
    <source>
        <strain evidence="2">96224</strain>
    </source>
</reference>
<sequence>MACVVALLLASAKIQTSNRMVLVTDKQSDYSYTVITHINTLLPAPEKIYMSSLPIKYSSTTSAVYCSTVLNSEDIVRSISNSAKDSKEVKDQENNDDELESNGMKCFENIKAIAKRKWIRPVYSSELDKSLCQTKTLIDLFYKGVVLPPKKYKKFFPENGKGATRRIVINEKIHIGELVQDGKIYQHSEWNTNLSVLAWYRGNLHIFKIGKHGWYPLTKIGNEALNGPMIYLFMLGTDKGPWNSKKFRFDEVLSGLKVLAEGTQVNSFHNHLMFPYIPLSPQVKMNLAKLNAISPVGTISTR</sequence>
<dbReference type="EMBL" id="KE373388">
    <property type="protein sequence ID" value="EPQ67766.1"/>
    <property type="molecule type" value="Genomic_DNA"/>
</dbReference>
<dbReference type="HOGENOM" id="CLU_056196_0_0_1"/>
<proteinExistence type="predicted"/>
<evidence type="ECO:0000313" key="3">
    <source>
        <dbReference type="EMBL" id="SUZ06995.1"/>
    </source>
</evidence>
<reference evidence="3" key="3">
    <citation type="submission" date="2018-07" db="EMBL/GenBank/DDBJ databases">
        <authorList>
            <person name="Quirk P.G."/>
            <person name="Krulwich T.A."/>
        </authorList>
    </citation>
    <scope>NUCLEOTIDE SEQUENCE</scope>
    <source>
        <strain evidence="3">96224</strain>
    </source>
</reference>
<evidence type="ECO:0000313" key="2">
    <source>
        <dbReference type="EMBL" id="EPQ67766.1"/>
    </source>
</evidence>
<dbReference type="EMBL" id="UIGY01000001">
    <property type="protein sequence ID" value="SUZ06995.1"/>
    <property type="molecule type" value="Genomic_DNA"/>
</dbReference>
<dbReference type="AlphaFoldDB" id="A0A061HLX8"/>
<reference evidence="4" key="1">
    <citation type="journal article" date="2013" name="Nat. Genet.">
        <title>The wheat powdery mildew genome shows the unique evolution of an obligate biotroph.</title>
        <authorList>
            <person name="Wicker T."/>
            <person name="Oberhaensli S."/>
            <person name="Parlange F."/>
            <person name="Buchmann J.P."/>
            <person name="Shatalina M."/>
            <person name="Roffler S."/>
            <person name="Ben-David R."/>
            <person name="Dolezel J."/>
            <person name="Simkova H."/>
            <person name="Schulze-Lefert P."/>
            <person name="Spanu P.D."/>
            <person name="Bruggmann R."/>
            <person name="Amselem J."/>
            <person name="Quesneville H."/>
            <person name="Ver Loren van Themaat E."/>
            <person name="Paape T."/>
            <person name="Shimizu K.K."/>
            <person name="Keller B."/>
        </authorList>
    </citation>
    <scope>NUCLEOTIDE SEQUENCE [LARGE SCALE GENOMIC DNA]</scope>
    <source>
        <strain evidence="4">96224</strain>
    </source>
</reference>
<keyword evidence="1" id="KW-0732">Signal</keyword>
<evidence type="ECO:0000313" key="4">
    <source>
        <dbReference type="Proteomes" id="UP000053110"/>
    </source>
</evidence>
<feature type="signal peptide" evidence="1">
    <location>
        <begin position="1"/>
        <end position="16"/>
    </location>
</feature>
<dbReference type="OrthoDB" id="10320513at2759"/>
<dbReference type="Proteomes" id="UP000053110">
    <property type="component" value="Unassembled WGS sequence"/>
</dbReference>
<feature type="chain" id="PRO_5044539214" evidence="1">
    <location>
        <begin position="17"/>
        <end position="302"/>
    </location>
</feature>
<name>A0A061HLX8_BLUGR</name>